<accession>A0ABW5M380</accession>
<protein>
    <submittedName>
        <fullName evidence="2">DUF1080 domain-containing protein</fullName>
    </submittedName>
</protein>
<dbReference type="RefSeq" id="WP_381522953.1">
    <property type="nucleotide sequence ID" value="NZ_JBHULN010000006.1"/>
</dbReference>
<reference evidence="3" key="1">
    <citation type="journal article" date="2019" name="Int. J. Syst. Evol. Microbiol.">
        <title>The Global Catalogue of Microorganisms (GCM) 10K type strain sequencing project: providing services to taxonomists for standard genome sequencing and annotation.</title>
        <authorList>
            <consortium name="The Broad Institute Genomics Platform"/>
            <consortium name="The Broad Institute Genome Sequencing Center for Infectious Disease"/>
            <person name="Wu L."/>
            <person name="Ma J."/>
        </authorList>
    </citation>
    <scope>NUCLEOTIDE SEQUENCE [LARGE SCALE GENOMIC DNA]</scope>
    <source>
        <strain evidence="3">KCTC 42805</strain>
    </source>
</reference>
<organism evidence="2 3">
    <name type="scientific">Spirosoma soli</name>
    <dbReference type="NCBI Taxonomy" id="1770529"/>
    <lineage>
        <taxon>Bacteria</taxon>
        <taxon>Pseudomonadati</taxon>
        <taxon>Bacteroidota</taxon>
        <taxon>Cytophagia</taxon>
        <taxon>Cytophagales</taxon>
        <taxon>Cytophagaceae</taxon>
        <taxon>Spirosoma</taxon>
    </lineage>
</organism>
<feature type="domain" description="3-keto-alpha-glucoside-1,2-lyase/3-keto-2-hydroxy-glucal hydratase" evidence="1">
    <location>
        <begin position="43"/>
        <end position="293"/>
    </location>
</feature>
<dbReference type="EMBL" id="JBHULN010000006">
    <property type="protein sequence ID" value="MFD2571420.1"/>
    <property type="molecule type" value="Genomic_DNA"/>
</dbReference>
<comment type="caution">
    <text evidence="2">The sequence shown here is derived from an EMBL/GenBank/DDBJ whole genome shotgun (WGS) entry which is preliminary data.</text>
</comment>
<dbReference type="Pfam" id="PF06439">
    <property type="entry name" value="3keto-disac_hyd"/>
    <property type="match status" value="1"/>
</dbReference>
<gene>
    <name evidence="2" type="ORF">ACFSUS_12295</name>
</gene>
<evidence type="ECO:0000313" key="2">
    <source>
        <dbReference type="EMBL" id="MFD2571420.1"/>
    </source>
</evidence>
<proteinExistence type="predicted"/>
<sequence length="307" mass="34966">MKLLFSQFIWISLVANSVYQADVAPISSRSLRSDPRPQTKESWVSLLDPKLSQWDTYLAFSHNTSYTGKKPVNEKGEELIPIGYGKNEKNVFSVVQENGEAILRVSGEIYGCLFTKNEYENYHLTLKVKWGKTAYPPRLDKLKDSGILYHSIGESGVDYWRAWMLSQEFQIMEGHMGDYWNIASSAIDIRAYLPEGRMNSVANAKQAFLPFGSSHPEGFCLRSDNYEKPSGEWNTIELICYQGKSLHIVNGHVVMVLQNSRYMKDGQAIPLTKGKIQLQSEAAEVFYKDIQIKELDALAPQHKAYFE</sequence>
<keyword evidence="3" id="KW-1185">Reference proteome</keyword>
<dbReference type="Proteomes" id="UP001597469">
    <property type="component" value="Unassembled WGS sequence"/>
</dbReference>
<dbReference type="InterPro" id="IPR010496">
    <property type="entry name" value="AL/BT2_dom"/>
</dbReference>
<name>A0ABW5M380_9BACT</name>
<evidence type="ECO:0000259" key="1">
    <source>
        <dbReference type="Pfam" id="PF06439"/>
    </source>
</evidence>
<evidence type="ECO:0000313" key="3">
    <source>
        <dbReference type="Proteomes" id="UP001597469"/>
    </source>
</evidence>
<dbReference type="Gene3D" id="2.60.120.560">
    <property type="entry name" value="Exo-inulinase, domain 1"/>
    <property type="match status" value="1"/>
</dbReference>